<keyword evidence="3" id="KW-1185">Reference proteome</keyword>
<gene>
    <name evidence="2" type="ORF">FisN_14Lu196</name>
</gene>
<feature type="signal peptide" evidence="1">
    <location>
        <begin position="1"/>
        <end position="20"/>
    </location>
</feature>
<evidence type="ECO:0000313" key="2">
    <source>
        <dbReference type="EMBL" id="GAX10677.1"/>
    </source>
</evidence>
<protein>
    <submittedName>
        <fullName evidence="2">Uncharacterized protein</fullName>
    </submittedName>
</protein>
<evidence type="ECO:0000256" key="1">
    <source>
        <dbReference type="SAM" id="SignalP"/>
    </source>
</evidence>
<organism evidence="2 3">
    <name type="scientific">Fistulifera solaris</name>
    <name type="common">Oleaginous diatom</name>
    <dbReference type="NCBI Taxonomy" id="1519565"/>
    <lineage>
        <taxon>Eukaryota</taxon>
        <taxon>Sar</taxon>
        <taxon>Stramenopiles</taxon>
        <taxon>Ochrophyta</taxon>
        <taxon>Bacillariophyta</taxon>
        <taxon>Bacillariophyceae</taxon>
        <taxon>Bacillariophycidae</taxon>
        <taxon>Naviculales</taxon>
        <taxon>Naviculaceae</taxon>
        <taxon>Fistulifera</taxon>
    </lineage>
</organism>
<dbReference type="Proteomes" id="UP000198406">
    <property type="component" value="Unassembled WGS sequence"/>
</dbReference>
<proteinExistence type="predicted"/>
<reference evidence="2 3" key="1">
    <citation type="journal article" date="2015" name="Plant Cell">
        <title>Oil accumulation by the oleaginous diatom Fistulifera solaris as revealed by the genome and transcriptome.</title>
        <authorList>
            <person name="Tanaka T."/>
            <person name="Maeda Y."/>
            <person name="Veluchamy A."/>
            <person name="Tanaka M."/>
            <person name="Abida H."/>
            <person name="Marechal E."/>
            <person name="Bowler C."/>
            <person name="Muto M."/>
            <person name="Sunaga Y."/>
            <person name="Tanaka M."/>
            <person name="Yoshino T."/>
            <person name="Taniguchi T."/>
            <person name="Fukuda Y."/>
            <person name="Nemoto M."/>
            <person name="Matsumoto M."/>
            <person name="Wong P.S."/>
            <person name="Aburatani S."/>
            <person name="Fujibuchi W."/>
        </authorList>
    </citation>
    <scope>NUCLEOTIDE SEQUENCE [LARGE SCALE GENOMIC DNA]</scope>
    <source>
        <strain evidence="2 3">JPCC DA0580</strain>
    </source>
</reference>
<dbReference type="AlphaFoldDB" id="A0A1Z5J9L0"/>
<dbReference type="EMBL" id="BDSP01000022">
    <property type="protein sequence ID" value="GAX10677.1"/>
    <property type="molecule type" value="Genomic_DNA"/>
</dbReference>
<feature type="chain" id="PRO_5013300839" evidence="1">
    <location>
        <begin position="21"/>
        <end position="85"/>
    </location>
</feature>
<sequence>MLTLMKTFFFLVVTFVATSAEIQATVNRLDCEDAHDGLTVHCQFALERKAHRKNLDTCIHIGKESFCVEAKIQTLIRKMHGYDDL</sequence>
<evidence type="ECO:0000313" key="3">
    <source>
        <dbReference type="Proteomes" id="UP000198406"/>
    </source>
</evidence>
<comment type="caution">
    <text evidence="2">The sequence shown here is derived from an EMBL/GenBank/DDBJ whole genome shotgun (WGS) entry which is preliminary data.</text>
</comment>
<dbReference type="InParanoid" id="A0A1Z5J9L0"/>
<accession>A0A1Z5J9L0</accession>
<name>A0A1Z5J9L0_FISSO</name>
<keyword evidence="1" id="KW-0732">Signal</keyword>